<dbReference type="AlphaFoldDB" id="A0A1A8Z631"/>
<reference evidence="3 4" key="2">
    <citation type="submission" date="2016-05" db="EMBL/GenBank/DDBJ databases">
        <authorList>
            <person name="Naeem Raeece"/>
        </authorList>
    </citation>
    <scope>NUCLEOTIDE SEQUENCE [LARGE SCALE GENOMIC DNA]</scope>
</reference>
<evidence type="ECO:0000313" key="1">
    <source>
        <dbReference type="EMBL" id="SBT39274.1"/>
    </source>
</evidence>
<name>A0A1A8Z631_PLAOA</name>
<dbReference type="Proteomes" id="UP000078555">
    <property type="component" value="Unassembled WGS sequence"/>
</dbReference>
<protein>
    <submittedName>
        <fullName evidence="1">Uncharacterized protein</fullName>
    </submittedName>
</protein>
<sequence length="84" mass="10012">MVYLLNTHIFPYPINTYIRKHLLRTHLKMSGFMVINGVEKTSLSFTALNVISRLRCKNEETRFFFASRKSLQKWLCKLHKGCYK</sequence>
<evidence type="ECO:0000313" key="2">
    <source>
        <dbReference type="EMBL" id="SBT39804.1"/>
    </source>
</evidence>
<proteinExistence type="predicted"/>
<accession>A0A1A8Z631</accession>
<organism evidence="1 4">
    <name type="scientific">Plasmodium ovale wallikeri</name>
    <dbReference type="NCBI Taxonomy" id="864142"/>
    <lineage>
        <taxon>Eukaryota</taxon>
        <taxon>Sar</taxon>
        <taxon>Alveolata</taxon>
        <taxon>Apicomplexa</taxon>
        <taxon>Aconoidasida</taxon>
        <taxon>Haemosporida</taxon>
        <taxon>Plasmodiidae</taxon>
        <taxon>Plasmodium</taxon>
        <taxon>Plasmodium (Plasmodium)</taxon>
    </lineage>
</organism>
<dbReference type="Proteomes" id="UP000078550">
    <property type="component" value="Unassembled WGS sequence"/>
</dbReference>
<reference evidence="1" key="1">
    <citation type="submission" date="2016-05" db="EMBL/GenBank/DDBJ databases">
        <authorList>
            <person name="Lavstsen T."/>
            <person name="Jespersen J.S."/>
        </authorList>
    </citation>
    <scope>NUCLEOTIDE SEQUENCE [LARGE SCALE GENOMIC DNA]</scope>
</reference>
<dbReference type="EMBL" id="FLRD01000110">
    <property type="protein sequence ID" value="SBT39274.1"/>
    <property type="molecule type" value="Genomic_DNA"/>
</dbReference>
<gene>
    <name evidence="1" type="ORF">POVWA1_039700</name>
    <name evidence="2" type="ORF">POVWA2_038440</name>
</gene>
<keyword evidence="4" id="KW-1185">Reference proteome</keyword>
<evidence type="ECO:0000313" key="3">
    <source>
        <dbReference type="Proteomes" id="UP000078550"/>
    </source>
</evidence>
<evidence type="ECO:0000313" key="4">
    <source>
        <dbReference type="Proteomes" id="UP000078555"/>
    </source>
</evidence>
<dbReference type="EMBL" id="FLRE01000148">
    <property type="protein sequence ID" value="SBT39804.1"/>
    <property type="molecule type" value="Genomic_DNA"/>
</dbReference>